<dbReference type="STRING" id="706191.PANA_1395"/>
<dbReference type="InterPro" id="IPR026256">
    <property type="entry name" value="TfoX-like_gammaprotbact"/>
</dbReference>
<dbReference type="Gene3D" id="1.10.150.20">
    <property type="entry name" value="5' to 3' exonuclease, C-terminal subdomain"/>
    <property type="match status" value="1"/>
</dbReference>
<dbReference type="AlphaFoldDB" id="D4GNL1"/>
<evidence type="ECO:0000313" key="3">
    <source>
        <dbReference type="EMBL" id="ADD76562.1"/>
    </source>
</evidence>
<protein>
    <submittedName>
        <fullName evidence="3">YccR</fullName>
    </submittedName>
</protein>
<dbReference type="PIRSF" id="PIRSF028788">
    <property type="entry name" value="TfoX_Sxy"/>
    <property type="match status" value="1"/>
</dbReference>
<feature type="domain" description="TfoX C-terminal" evidence="2">
    <location>
        <begin position="124"/>
        <end position="201"/>
    </location>
</feature>
<dbReference type="Pfam" id="PF04993">
    <property type="entry name" value="TfoX_N"/>
    <property type="match status" value="1"/>
</dbReference>
<dbReference type="HOGENOM" id="CLU_094990_0_0_6"/>
<evidence type="ECO:0000259" key="2">
    <source>
        <dbReference type="Pfam" id="PF04994"/>
    </source>
</evidence>
<keyword evidence="4" id="KW-1185">Reference proteome</keyword>
<proteinExistence type="predicted"/>
<dbReference type="GO" id="GO:0030420">
    <property type="term" value="P:establishment of competence for transformation"/>
    <property type="evidence" value="ECO:0007669"/>
    <property type="project" value="InterPro"/>
</dbReference>
<dbReference type="Pfam" id="PF04994">
    <property type="entry name" value="TfoX_C"/>
    <property type="match status" value="1"/>
</dbReference>
<dbReference type="Proteomes" id="UP000001702">
    <property type="component" value="Chromosome"/>
</dbReference>
<evidence type="ECO:0000313" key="4">
    <source>
        <dbReference type="Proteomes" id="UP000001702"/>
    </source>
</evidence>
<name>D4GNL1_PANAM</name>
<dbReference type="KEGG" id="pam:PANA_1395"/>
<evidence type="ECO:0000259" key="1">
    <source>
        <dbReference type="Pfam" id="PF04993"/>
    </source>
</evidence>
<dbReference type="PANTHER" id="PTHR36121">
    <property type="entry name" value="PROTEIN SXY"/>
    <property type="match status" value="1"/>
</dbReference>
<sequence length="215" mass="24538">MLQGGDEMKKQKRIILRSIQQLAPLGKIESRTQFGGYALAVERVVFALVKEDELYLRASEALREYGAKQPLEPLTFHKRGIAVSLNYFKVDDRLWAHPEHLVRLSAASLQTAQREHNERLGKVRLKDLPNVSLRLEMMLHEIGICTVKHLRETGARQCWLRLRRNNQHLGLKTLLALEGAISGHHHAALPQTIKTELGEWYQAALSTPECKEKGR</sequence>
<dbReference type="PANTHER" id="PTHR36121:SF1">
    <property type="entry name" value="PROTEIN SXY"/>
    <property type="match status" value="1"/>
</dbReference>
<feature type="domain" description="TfoX N-terminal" evidence="1">
    <location>
        <begin position="20"/>
        <end position="111"/>
    </location>
</feature>
<dbReference type="SUPFAM" id="SSF159894">
    <property type="entry name" value="YgaC/TfoX-N like"/>
    <property type="match status" value="1"/>
</dbReference>
<dbReference type="EMBL" id="CP001875">
    <property type="protein sequence ID" value="ADD76562.1"/>
    <property type="molecule type" value="Genomic_DNA"/>
</dbReference>
<dbReference type="InterPro" id="IPR047525">
    <property type="entry name" value="TfoX-like"/>
</dbReference>
<reference evidence="3 4" key="1">
    <citation type="journal article" date="2010" name="J. Bacteriol.">
        <title>Genome sequence of Pantoea ananatis LMG20103, the causative agent of Eucalyptus blight and dieback.</title>
        <authorList>
            <person name="De Maayer P."/>
            <person name="Chan W.Y."/>
            <person name="Venter S.N."/>
            <person name="Toth I.K."/>
            <person name="Birch P.R."/>
            <person name="Joubert F."/>
            <person name="Coutinho T.A."/>
        </authorList>
    </citation>
    <scope>NUCLEOTIDE SEQUENCE [LARGE SCALE GENOMIC DNA]</scope>
    <source>
        <strain evidence="3 4">LMG 20103</strain>
    </source>
</reference>
<dbReference type="InterPro" id="IPR007077">
    <property type="entry name" value="TfoX_C"/>
</dbReference>
<dbReference type="InterPro" id="IPR007076">
    <property type="entry name" value="TfoX_N"/>
</dbReference>
<gene>
    <name evidence="3" type="primary">yccR</name>
    <name evidence="3" type="ordered locus">PANA_1395</name>
</gene>
<dbReference type="Gene3D" id="3.30.1460.30">
    <property type="entry name" value="YgaC/TfoX-N like chaperone"/>
    <property type="match status" value="1"/>
</dbReference>
<dbReference type="eggNOG" id="COG3070">
    <property type="taxonomic scope" value="Bacteria"/>
</dbReference>
<accession>D4GNL1</accession>
<organism evidence="3 4">
    <name type="scientific">Pantoea ananatis (strain LMG 20103)</name>
    <dbReference type="NCBI Taxonomy" id="706191"/>
    <lineage>
        <taxon>Bacteria</taxon>
        <taxon>Pseudomonadati</taxon>
        <taxon>Pseudomonadota</taxon>
        <taxon>Gammaproteobacteria</taxon>
        <taxon>Enterobacterales</taxon>
        <taxon>Erwiniaceae</taxon>
        <taxon>Pantoea</taxon>
    </lineage>
</organism>